<organism evidence="1 2">
    <name type="scientific">Marinomonas aquiplantarum</name>
    <dbReference type="NCBI Taxonomy" id="491951"/>
    <lineage>
        <taxon>Bacteria</taxon>
        <taxon>Pseudomonadati</taxon>
        <taxon>Pseudomonadota</taxon>
        <taxon>Gammaproteobacteria</taxon>
        <taxon>Oceanospirillales</taxon>
        <taxon>Oceanospirillaceae</taxon>
        <taxon>Marinomonas</taxon>
    </lineage>
</organism>
<evidence type="ECO:0000313" key="1">
    <source>
        <dbReference type="EMBL" id="RBO84832.1"/>
    </source>
</evidence>
<name>A0A366D449_9GAMM</name>
<dbReference type="AlphaFoldDB" id="A0A366D449"/>
<protein>
    <submittedName>
        <fullName evidence="1">DUF3080 family protein</fullName>
    </submittedName>
</protein>
<dbReference type="Proteomes" id="UP000252086">
    <property type="component" value="Unassembled WGS sequence"/>
</dbReference>
<proteinExistence type="predicted"/>
<keyword evidence="2" id="KW-1185">Reference proteome</keyword>
<reference evidence="1 2" key="1">
    <citation type="submission" date="2018-06" db="EMBL/GenBank/DDBJ databases">
        <title>Genomic Encyclopedia of Type Strains, Phase III (KMG-III): the genomes of soil and plant-associated and newly described type strains.</title>
        <authorList>
            <person name="Whitman W."/>
        </authorList>
    </citation>
    <scope>NUCLEOTIDE SEQUENCE [LARGE SCALE GENOMIC DNA]</scope>
    <source>
        <strain evidence="1 2">CECT 7732</strain>
    </source>
</reference>
<evidence type="ECO:0000313" key="2">
    <source>
        <dbReference type="Proteomes" id="UP000252086"/>
    </source>
</evidence>
<gene>
    <name evidence="1" type="ORF">DFP76_102232</name>
</gene>
<dbReference type="InterPro" id="IPR021431">
    <property type="entry name" value="DUF3080"/>
</dbReference>
<sequence length="288" mass="32262">MPTALPPARYRQNALSAFDVSLLDFLSLQRCEIGIVAGRKNSILGRVMPDSQRFLYEIDIIRAIESCPIADSALEKELMAVAQQKRIELPKAFGNAIFNGEESEAFFSLSNGFLPLNYSTAKQQSLLNALTRFVKIGNTLDALPVIQGSVFEQDLKQLMDSEYAGRLLFSLIHVRRYLDQVTSQISLLGEEDCGAPVNYLKQQFEVHYVKQVQPYMGRLSQSAYQVLPLLNELAQLSHLTAEMQAFLTQYDMTASQSEWQRYQIASQHHAKAWSTLLNVCGMGVGGQS</sequence>
<comment type="caution">
    <text evidence="1">The sequence shown here is derived from an EMBL/GenBank/DDBJ whole genome shotgun (WGS) entry which is preliminary data.</text>
</comment>
<dbReference type="Pfam" id="PF11279">
    <property type="entry name" value="DUF3080"/>
    <property type="match status" value="1"/>
</dbReference>
<accession>A0A366D449</accession>
<dbReference type="EMBL" id="QNRF01000002">
    <property type="protein sequence ID" value="RBO84832.1"/>
    <property type="molecule type" value="Genomic_DNA"/>
</dbReference>